<accession>A0A4R3VXB5</accession>
<dbReference type="AlphaFoldDB" id="A0A4R3VXB5"/>
<organism evidence="1 2">
    <name type="scientific">Sphingobacterium alimentarium</name>
    <dbReference type="NCBI Taxonomy" id="797292"/>
    <lineage>
        <taxon>Bacteria</taxon>
        <taxon>Pseudomonadati</taxon>
        <taxon>Bacteroidota</taxon>
        <taxon>Sphingobacteriia</taxon>
        <taxon>Sphingobacteriales</taxon>
        <taxon>Sphingobacteriaceae</taxon>
        <taxon>Sphingobacterium</taxon>
    </lineage>
</organism>
<dbReference type="Proteomes" id="UP000295197">
    <property type="component" value="Unassembled WGS sequence"/>
</dbReference>
<proteinExistence type="predicted"/>
<name>A0A4R3VXB5_9SPHI</name>
<dbReference type="RefSeq" id="WP_132777215.1">
    <property type="nucleotide sequence ID" value="NZ_SMBZ01000011.1"/>
</dbReference>
<gene>
    <name evidence="1" type="ORF">EDC17_101144</name>
</gene>
<reference evidence="1 2" key="1">
    <citation type="submission" date="2019-03" db="EMBL/GenBank/DDBJ databases">
        <title>Genomic Encyclopedia of Type Strains, Phase IV (KMG-IV): sequencing the most valuable type-strain genomes for metagenomic binning, comparative biology and taxonomic classification.</title>
        <authorList>
            <person name="Goeker M."/>
        </authorList>
    </citation>
    <scope>NUCLEOTIDE SEQUENCE [LARGE SCALE GENOMIC DNA]</scope>
    <source>
        <strain evidence="1 2">DSM 22362</strain>
    </source>
</reference>
<dbReference type="EMBL" id="SMBZ01000011">
    <property type="protein sequence ID" value="TCV17127.1"/>
    <property type="molecule type" value="Genomic_DNA"/>
</dbReference>
<keyword evidence="2" id="KW-1185">Reference proteome</keyword>
<sequence>MKFGFEITTDMKALSREIEKEIEKEALTLLIDAIETSVERVRKKQLNQPYQDHTGNLLSSTGFIIYKDGKVVHKNFKESPIGTDKATGLEEGLKAALSELRESTGWGVVMVAGMDYASWVEGKSYTVILDATTDIDDFITESFRKFGIIE</sequence>
<comment type="caution">
    <text evidence="1">The sequence shown here is derived from an EMBL/GenBank/DDBJ whole genome shotgun (WGS) entry which is preliminary data.</text>
</comment>
<dbReference type="OrthoDB" id="770653at2"/>
<evidence type="ECO:0000313" key="2">
    <source>
        <dbReference type="Proteomes" id="UP000295197"/>
    </source>
</evidence>
<protein>
    <submittedName>
        <fullName evidence="1">Uncharacterized protein</fullName>
    </submittedName>
</protein>
<evidence type="ECO:0000313" key="1">
    <source>
        <dbReference type="EMBL" id="TCV17127.1"/>
    </source>
</evidence>